<feature type="region of interest" description="Disordered" evidence="1">
    <location>
        <begin position="89"/>
        <end position="121"/>
    </location>
</feature>
<feature type="region of interest" description="Disordered" evidence="1">
    <location>
        <begin position="168"/>
        <end position="353"/>
    </location>
</feature>
<feature type="compositionally biased region" description="Basic residues" evidence="1">
    <location>
        <begin position="95"/>
        <end position="107"/>
    </location>
</feature>
<accession>A0A8H6TD73</accession>
<protein>
    <submittedName>
        <fullName evidence="2">Uncharacterized protein</fullName>
    </submittedName>
</protein>
<proteinExistence type="predicted"/>
<evidence type="ECO:0000313" key="2">
    <source>
        <dbReference type="EMBL" id="KAF7316655.1"/>
    </source>
</evidence>
<feature type="region of interest" description="Disordered" evidence="1">
    <location>
        <begin position="22"/>
        <end position="50"/>
    </location>
</feature>
<evidence type="ECO:0000256" key="1">
    <source>
        <dbReference type="SAM" id="MobiDB-lite"/>
    </source>
</evidence>
<feature type="compositionally biased region" description="Polar residues" evidence="1">
    <location>
        <begin position="269"/>
        <end position="285"/>
    </location>
</feature>
<evidence type="ECO:0000313" key="3">
    <source>
        <dbReference type="Proteomes" id="UP000613580"/>
    </source>
</evidence>
<organism evidence="2 3">
    <name type="scientific">Mycena chlorophos</name>
    <name type="common">Agaric fungus</name>
    <name type="synonym">Agaricus chlorophos</name>
    <dbReference type="NCBI Taxonomy" id="658473"/>
    <lineage>
        <taxon>Eukaryota</taxon>
        <taxon>Fungi</taxon>
        <taxon>Dikarya</taxon>
        <taxon>Basidiomycota</taxon>
        <taxon>Agaricomycotina</taxon>
        <taxon>Agaricomycetes</taxon>
        <taxon>Agaricomycetidae</taxon>
        <taxon>Agaricales</taxon>
        <taxon>Marasmiineae</taxon>
        <taxon>Mycenaceae</taxon>
        <taxon>Mycena</taxon>
    </lineage>
</organism>
<dbReference type="AlphaFoldDB" id="A0A8H6TD73"/>
<feature type="compositionally biased region" description="Polar residues" evidence="1">
    <location>
        <begin position="226"/>
        <end position="248"/>
    </location>
</feature>
<name>A0A8H6TD73_MYCCL</name>
<sequence length="421" mass="47018">MPHEEQQYLDLIRRVLDTPHCSSSAVLPSPQRDPVDDKLRRRVAPMPDADSVSSMSARLYRRAVDDRDARAAAKRSARNWAIDTHVVVEPTKPNPTRRRQSQRRQRQIRTEYKHSTHTSSSIVQIPPLSTMSAPNGPTVYPDPDSTTALWTTPTLNWMVTLVVPAEPHLTPAPTKPVDDVNASAKPATFSERTDEPNNAQQRELEALRSRRDRSLQPATPARPKSIATTDHSFSPSRPDSYNQPTNHTRPTRVYPDDRRNDKALDVKYSSCTISTSRRYSCNQSRPPDPSLISMTDVSANGKPAKLSKHNEEPIRRRPSRLAGILEPSRIQQDEATRAAEPAPFSAQTPRAPSWTRRLREQNGSGPERVEHWIGFASSTRKRNGCVWDENPRSGVECGRGGTRRETGGLVFAGFQEAGGVG</sequence>
<feature type="compositionally biased region" description="Basic and acidic residues" evidence="1">
    <location>
        <begin position="254"/>
        <end position="265"/>
    </location>
</feature>
<keyword evidence="3" id="KW-1185">Reference proteome</keyword>
<feature type="compositionally biased region" description="Basic and acidic residues" evidence="1">
    <location>
        <begin position="202"/>
        <end position="214"/>
    </location>
</feature>
<dbReference type="Proteomes" id="UP000613580">
    <property type="component" value="Unassembled WGS sequence"/>
</dbReference>
<reference evidence="2" key="1">
    <citation type="submission" date="2020-05" db="EMBL/GenBank/DDBJ databases">
        <title>Mycena genomes resolve the evolution of fungal bioluminescence.</title>
        <authorList>
            <person name="Tsai I.J."/>
        </authorList>
    </citation>
    <scope>NUCLEOTIDE SEQUENCE</scope>
    <source>
        <strain evidence="2">110903Hualien_Pintung</strain>
    </source>
</reference>
<comment type="caution">
    <text evidence="2">The sequence shown here is derived from an EMBL/GenBank/DDBJ whole genome shotgun (WGS) entry which is preliminary data.</text>
</comment>
<dbReference type="EMBL" id="JACAZE010000005">
    <property type="protein sequence ID" value="KAF7316655.1"/>
    <property type="molecule type" value="Genomic_DNA"/>
</dbReference>
<gene>
    <name evidence="2" type="ORF">HMN09_00398200</name>
</gene>